<name>A0A1T3NMX9_9ACTN</name>
<evidence type="ECO:0000313" key="1">
    <source>
        <dbReference type="EMBL" id="OPC78174.1"/>
    </source>
</evidence>
<dbReference type="STRING" id="159449.B4N89_38945"/>
<dbReference type="InterPro" id="IPR011257">
    <property type="entry name" value="DNA_glycosylase"/>
</dbReference>
<dbReference type="SUPFAM" id="SSF48150">
    <property type="entry name" value="DNA-glycosylase"/>
    <property type="match status" value="1"/>
</dbReference>
<keyword evidence="1" id="KW-0255">Endonuclease</keyword>
<reference evidence="1 2" key="1">
    <citation type="submission" date="2017-03" db="EMBL/GenBank/DDBJ databases">
        <title>Draft genome sequence of Streptomyces scabrisporus NF3, endophyte isolated from Amphipterygium adstringens.</title>
        <authorList>
            <person name="Vazquez M."/>
            <person name="Ceapa C.D."/>
            <person name="Rodriguez Luna D."/>
            <person name="Sanchez Esquivel S."/>
        </authorList>
    </citation>
    <scope>NUCLEOTIDE SEQUENCE [LARGE SCALE GENOMIC DNA]</scope>
    <source>
        <strain evidence="1 2">NF3</strain>
    </source>
</reference>
<keyword evidence="1" id="KW-0540">Nuclease</keyword>
<dbReference type="AlphaFoldDB" id="A0A1T3NMX9"/>
<dbReference type="RefSeq" id="WP_078981269.1">
    <property type="nucleotide sequence ID" value="NZ_MWQN01000003.1"/>
</dbReference>
<protein>
    <submittedName>
        <fullName evidence="1">Endonuclease</fullName>
    </submittedName>
</protein>
<keyword evidence="1" id="KW-0378">Hydrolase</keyword>
<dbReference type="Gene3D" id="1.10.340.30">
    <property type="entry name" value="Hypothetical protein, domain 2"/>
    <property type="match status" value="1"/>
</dbReference>
<dbReference type="EMBL" id="MWQN01000003">
    <property type="protein sequence ID" value="OPC78174.1"/>
    <property type="molecule type" value="Genomic_DNA"/>
</dbReference>
<dbReference type="GO" id="GO:0004519">
    <property type="term" value="F:endonuclease activity"/>
    <property type="evidence" value="ECO:0007669"/>
    <property type="project" value="UniProtKB-KW"/>
</dbReference>
<dbReference type="OrthoDB" id="3078554at2"/>
<organism evidence="1 2">
    <name type="scientific">Embleya scabrispora</name>
    <dbReference type="NCBI Taxonomy" id="159449"/>
    <lineage>
        <taxon>Bacteria</taxon>
        <taxon>Bacillati</taxon>
        <taxon>Actinomycetota</taxon>
        <taxon>Actinomycetes</taxon>
        <taxon>Kitasatosporales</taxon>
        <taxon>Streptomycetaceae</taxon>
        <taxon>Embleya</taxon>
    </lineage>
</organism>
<gene>
    <name evidence="1" type="ORF">B4N89_38945</name>
</gene>
<keyword evidence="2" id="KW-1185">Reference proteome</keyword>
<sequence>MTDKPQSPARHRATVRALLAEAGTTYAEEADVRLADKPAPLWRLLVLSNLGATRIKASIAVAAARELFAAGGGTPTGLAELTWQQRVDALGRAHYVRYDEGTATRLGDCADLIHRRYAGDLRRLARDADERPERVRELLCAFPGIGPTGAGMFCREAQAVWPFLRPTLDDRALHGAARLDLPTTAEALAALVAADDLARLAAALVRVDLDRHLADRITTSSPPSE</sequence>
<dbReference type="Proteomes" id="UP000190037">
    <property type="component" value="Unassembled WGS sequence"/>
</dbReference>
<accession>A0A1T3NMX9</accession>
<evidence type="ECO:0000313" key="2">
    <source>
        <dbReference type="Proteomes" id="UP000190037"/>
    </source>
</evidence>
<dbReference type="GO" id="GO:0006281">
    <property type="term" value="P:DNA repair"/>
    <property type="evidence" value="ECO:0007669"/>
    <property type="project" value="InterPro"/>
</dbReference>
<proteinExistence type="predicted"/>
<comment type="caution">
    <text evidence="1">The sequence shown here is derived from an EMBL/GenBank/DDBJ whole genome shotgun (WGS) entry which is preliminary data.</text>
</comment>